<evidence type="ECO:0000313" key="1">
    <source>
        <dbReference type="EMBL" id="MBB4154439.1"/>
    </source>
</evidence>
<accession>A0A840F9U4</accession>
<dbReference type="Proteomes" id="UP000529795">
    <property type="component" value="Unassembled WGS sequence"/>
</dbReference>
<organism evidence="1 2">
    <name type="scientific">Sphingomonas jinjuensis</name>
    <dbReference type="NCBI Taxonomy" id="535907"/>
    <lineage>
        <taxon>Bacteria</taxon>
        <taxon>Pseudomonadati</taxon>
        <taxon>Pseudomonadota</taxon>
        <taxon>Alphaproteobacteria</taxon>
        <taxon>Sphingomonadales</taxon>
        <taxon>Sphingomonadaceae</taxon>
        <taxon>Sphingomonas</taxon>
    </lineage>
</organism>
<name>A0A840F9U4_9SPHN</name>
<reference evidence="1 2" key="1">
    <citation type="submission" date="2020-08" db="EMBL/GenBank/DDBJ databases">
        <title>Genomic Encyclopedia of Type Strains, Phase IV (KMG-IV): sequencing the most valuable type-strain genomes for metagenomic binning, comparative biology and taxonomic classification.</title>
        <authorList>
            <person name="Goeker M."/>
        </authorList>
    </citation>
    <scope>NUCLEOTIDE SEQUENCE [LARGE SCALE GENOMIC DNA]</scope>
    <source>
        <strain evidence="1 2">YC6723</strain>
    </source>
</reference>
<dbReference type="EMBL" id="JACIEV010000006">
    <property type="protein sequence ID" value="MBB4154439.1"/>
    <property type="molecule type" value="Genomic_DNA"/>
</dbReference>
<comment type="caution">
    <text evidence="1">The sequence shown here is derived from an EMBL/GenBank/DDBJ whole genome shotgun (WGS) entry which is preliminary data.</text>
</comment>
<gene>
    <name evidence="1" type="ORF">GGQ80_002352</name>
</gene>
<protein>
    <submittedName>
        <fullName evidence="1">Uncharacterized protein</fullName>
    </submittedName>
</protein>
<evidence type="ECO:0000313" key="2">
    <source>
        <dbReference type="Proteomes" id="UP000529795"/>
    </source>
</evidence>
<dbReference type="AlphaFoldDB" id="A0A840F9U4"/>
<keyword evidence="2" id="KW-1185">Reference proteome</keyword>
<sequence length="211" mass="22751">MTILNVVELDIGRHLGIDQRIPIGAAILTAELRGTAVDFTIDSCILRPTDMAETLFAWLGQHVIREGATITGYRLKAAITSLASLPGGDDAPALRAMTACHRQYLLDLSATSAGRPVSFREACEQTGVACSPAEPEQIFGAWVRCDVASIEEHAQADAIATFRLLLRRLASINQVGRSIADALRNHLRVWLDQRDDPAAKAHVDDVLSSAG</sequence>
<dbReference type="RefSeq" id="WP_183984956.1">
    <property type="nucleotide sequence ID" value="NZ_JACIEV010000006.1"/>
</dbReference>
<proteinExistence type="predicted"/>